<evidence type="ECO:0000256" key="3">
    <source>
        <dbReference type="ARBA" id="ARBA00022692"/>
    </source>
</evidence>
<dbReference type="GeneID" id="25317896"/>
<feature type="compositionally biased region" description="Polar residues" evidence="7">
    <location>
        <begin position="1277"/>
        <end position="1291"/>
    </location>
</feature>
<dbReference type="EMBL" id="LASV01000260">
    <property type="protein sequence ID" value="KKA20433.1"/>
    <property type="molecule type" value="Genomic_DNA"/>
</dbReference>
<protein>
    <submittedName>
        <fullName evidence="10">Integral membrane protein</fullName>
    </submittedName>
</protein>
<comment type="subcellular location">
    <subcellularLocation>
        <location evidence="1">Membrane</location>
        <topology evidence="1">Multi-pass membrane protein</topology>
    </subcellularLocation>
</comment>
<feature type="transmembrane region" description="Helical" evidence="8">
    <location>
        <begin position="424"/>
        <end position="446"/>
    </location>
</feature>
<feature type="compositionally biased region" description="Polar residues" evidence="7">
    <location>
        <begin position="1168"/>
        <end position="1191"/>
    </location>
</feature>
<feature type="transmembrane region" description="Helical" evidence="8">
    <location>
        <begin position="778"/>
        <end position="800"/>
    </location>
</feature>
<feature type="compositionally biased region" description="Polar residues" evidence="7">
    <location>
        <begin position="1115"/>
        <end position="1127"/>
    </location>
</feature>
<comment type="similarity">
    <text evidence="2">Belongs to the transient receptor potential (TRP) ion channel family.</text>
</comment>
<evidence type="ECO:0000256" key="1">
    <source>
        <dbReference type="ARBA" id="ARBA00004141"/>
    </source>
</evidence>
<accession>A0A0F4YS34</accession>
<feature type="transmembrane region" description="Helical" evidence="8">
    <location>
        <begin position="715"/>
        <end position="735"/>
    </location>
</feature>
<keyword evidence="4" id="KW-0732">Signal</keyword>
<dbReference type="Pfam" id="PF14558">
    <property type="entry name" value="TRP_N"/>
    <property type="match status" value="1"/>
</dbReference>
<feature type="compositionally biased region" description="Basic and acidic residues" evidence="7">
    <location>
        <begin position="1095"/>
        <end position="1105"/>
    </location>
</feature>
<evidence type="ECO:0000313" key="10">
    <source>
        <dbReference type="EMBL" id="KKA20433.1"/>
    </source>
</evidence>
<keyword evidence="5 8" id="KW-1133">Transmembrane helix</keyword>
<feature type="transmembrane region" description="Helical" evidence="8">
    <location>
        <begin position="555"/>
        <end position="578"/>
    </location>
</feature>
<feature type="region of interest" description="Disordered" evidence="7">
    <location>
        <begin position="930"/>
        <end position="1014"/>
    </location>
</feature>
<keyword evidence="11" id="KW-1185">Reference proteome</keyword>
<evidence type="ECO:0000259" key="9">
    <source>
        <dbReference type="SMART" id="SM01320"/>
    </source>
</evidence>
<evidence type="ECO:0000256" key="4">
    <source>
        <dbReference type="ARBA" id="ARBA00022729"/>
    </source>
</evidence>
<feature type="region of interest" description="Disordered" evidence="7">
    <location>
        <begin position="1037"/>
        <end position="1058"/>
    </location>
</feature>
<feature type="compositionally biased region" description="Polar residues" evidence="7">
    <location>
        <begin position="1235"/>
        <end position="1250"/>
    </location>
</feature>
<organism evidence="10 11">
    <name type="scientific">Rasamsonia emersonii (strain ATCC 16479 / CBS 393.64 / IMI 116815)</name>
    <dbReference type="NCBI Taxonomy" id="1408163"/>
    <lineage>
        <taxon>Eukaryota</taxon>
        <taxon>Fungi</taxon>
        <taxon>Dikarya</taxon>
        <taxon>Ascomycota</taxon>
        <taxon>Pezizomycotina</taxon>
        <taxon>Eurotiomycetes</taxon>
        <taxon>Eurotiomycetidae</taxon>
        <taxon>Eurotiales</taxon>
        <taxon>Trichocomaceae</taxon>
        <taxon>Rasamsonia</taxon>
    </lineage>
</organism>
<dbReference type="InterPro" id="IPR010308">
    <property type="entry name" value="TRP_C"/>
</dbReference>
<feature type="transmembrane region" description="Helical" evidence="8">
    <location>
        <begin position="224"/>
        <end position="245"/>
    </location>
</feature>
<keyword evidence="3 8" id="KW-0812">Transmembrane</keyword>
<dbReference type="PANTHER" id="PTHR31145">
    <property type="entry name" value="INTEGRAL MEMBRANE PROTEIN (AFU_ORTHOLOGUE AFUA_7G01610)"/>
    <property type="match status" value="1"/>
</dbReference>
<reference evidence="10 11" key="1">
    <citation type="submission" date="2015-04" db="EMBL/GenBank/DDBJ databases">
        <authorList>
            <person name="Heijne W.H."/>
            <person name="Fedorova N.D."/>
            <person name="Nierman W.C."/>
            <person name="Vollebregt A.W."/>
            <person name="Zhao Z."/>
            <person name="Wu L."/>
            <person name="Kumar M."/>
            <person name="Stam H."/>
            <person name="van den Berg M.A."/>
            <person name="Pel H.J."/>
        </authorList>
    </citation>
    <scope>NUCLEOTIDE SEQUENCE [LARGE SCALE GENOMIC DNA]</scope>
    <source>
        <strain evidence="10 11">CBS 393.64</strain>
    </source>
</reference>
<evidence type="ECO:0000256" key="2">
    <source>
        <dbReference type="ARBA" id="ARBA00010642"/>
    </source>
</evidence>
<dbReference type="SMART" id="SM01320">
    <property type="entry name" value="TRP_N"/>
    <property type="match status" value="1"/>
</dbReference>
<dbReference type="GO" id="GO:0055085">
    <property type="term" value="P:transmembrane transport"/>
    <property type="evidence" value="ECO:0007669"/>
    <property type="project" value="TreeGrafter"/>
</dbReference>
<keyword evidence="6 8" id="KW-0472">Membrane</keyword>
<dbReference type="Pfam" id="PF06011">
    <property type="entry name" value="TRP"/>
    <property type="match status" value="1"/>
</dbReference>
<feature type="transmembrane region" description="Helical" evidence="8">
    <location>
        <begin position="606"/>
        <end position="629"/>
    </location>
</feature>
<evidence type="ECO:0000256" key="5">
    <source>
        <dbReference type="ARBA" id="ARBA00022989"/>
    </source>
</evidence>
<dbReference type="InterPro" id="IPR032800">
    <property type="entry name" value="TRP_N"/>
</dbReference>
<dbReference type="Proteomes" id="UP000053958">
    <property type="component" value="Unassembled WGS sequence"/>
</dbReference>
<dbReference type="GO" id="GO:0016020">
    <property type="term" value="C:membrane"/>
    <property type="evidence" value="ECO:0007669"/>
    <property type="project" value="UniProtKB-SubCell"/>
</dbReference>
<sequence length="1291" mass="139954">MQWSGARLSQPPAAWLWLVQIDSGRCTRFPSIAQSSASATPSPTPPGPTRKAAEPTVDDREETRAETARLLARRDLFCSFTPLPFVLLRDVLRPLIRGEPAQLWRLLATRATDGASDRADDCVPSRSRAPSIEPRDRIHSNRRETRGLLSTSWSARGADLVEVFASAPMVVMDAGSDTRWEDRPRRCVGQSALAQFKADRHGIGSSSSTVPGSRRRRRWRGFSTMYSIVLLLLITLLSPADAAFINFDNCLEDNIIHSDLLQFVPLFFSVNYTASAGPNPLNITVYGNVTGLASQGPYPPPDSPQWSNPNDTVGKITDLSESNNRYSTLFTSLNVLSFRPYYNASRFCLSVTQGECPLGPVFYANASDPSQLRAFSIEHDLESSYQFMSLVPTLRVRTGDASNADLACVSAIITPDLGDTLRGLVGFLPLLILVFVAVANILAAIYSPWGSTDPFRWTSNYGRDEDLLRLVTPGFADCLQYIQFVALTGALSLNYPGYYQPVVAQGAWSALMFNQSFVSANSGKNPVVDGVYVVNATYGLDRYSQYVGLTAVQDIWPGMVIWLLAIVVGVTALTQVAFGMRWIHHQLAHVPEEDLRAKNMPFTMGNVIRIVFNFLLLPIISLSMFQLVVAADSPAYSVALAVVLILGLVAFACWVIRLIVTTRPRSYMYDDLSTVLLYGPLYNTYCDDAAAFAMVPMFITFLRGIAIGALQPSGIAQLVLLAICEVVLVLTLAAFRPYPSATSMNLYQALFAIVRFLVVLLSVAFVPSLGISEETRGWIGYVILLIHAMLLVFGFFLNALQTLIEVIARLAGAGGIEGVATRGGLTKVFGARQLSRRHPRSGHVSRQSMASDAAMLAHMDDRSTQFGGSRARSLSGSSAMLLNRPGVDGRASMAFDGVSAHGRTHSRANSSGVYTPTTLAGSGFSHPAGYQPMASGTPKNGSMIGFKPTEAYDPYYRPPRPRGRTRTSSSMDSTRRKDGQGGETEDTTGESSAGHPVPAYLGSSRDDNFDDGRPMRHDYAVREVDFYYRVRGPALSHTGTRKLKTGPADPTGPVSSATSWFRRLLGGKTKEKTKGFEVVRSTRAPPPGLFPSEGEGYHEPYRDDPGSPGPATGGHSRQVSGATMSSYHDSEGEERKPDEGDEEEKADEMPQLPQIDAGDAIELPSRLGSRSSTHAPTVSRKTSQRQPSEGEQNLEAIQGSPPDESSSGHLRPSSSQPGRLPFTASDTDSKRAGSVDSTTSTVHRTVSEQGRPSGMGYVSQHRAGASIHEAADGPVITGSTAELVDQSSDSD</sequence>
<feature type="compositionally biased region" description="Low complexity" evidence="7">
    <location>
        <begin position="32"/>
        <end position="41"/>
    </location>
</feature>
<feature type="compositionally biased region" description="Basic and acidic residues" evidence="7">
    <location>
        <begin position="1128"/>
        <end position="1138"/>
    </location>
</feature>
<gene>
    <name evidence="10" type="ORF">T310_5552</name>
</gene>
<evidence type="ECO:0000256" key="8">
    <source>
        <dbReference type="SAM" id="Phobius"/>
    </source>
</evidence>
<feature type="compositionally biased region" description="Polar residues" evidence="7">
    <location>
        <begin position="1203"/>
        <end position="1217"/>
    </location>
</feature>
<dbReference type="PANTHER" id="PTHR31145:SF6">
    <property type="entry name" value="INTEGRAL MEMBRANE PROTEIN (AFU_ORTHOLOGUE AFUA_7G01610)"/>
    <property type="match status" value="1"/>
</dbReference>
<feature type="compositionally biased region" description="Basic and acidic residues" evidence="7">
    <location>
        <begin position="51"/>
        <end position="62"/>
    </location>
</feature>
<comment type="caution">
    <text evidence="10">The sequence shown here is derived from an EMBL/GenBank/DDBJ whole genome shotgun (WGS) entry which is preliminary data.</text>
</comment>
<feature type="transmembrane region" description="Helical" evidence="8">
    <location>
        <begin position="635"/>
        <end position="660"/>
    </location>
</feature>
<evidence type="ECO:0000313" key="11">
    <source>
        <dbReference type="Proteomes" id="UP000053958"/>
    </source>
</evidence>
<name>A0A0F4YS34_RASE3</name>
<evidence type="ECO:0000256" key="7">
    <source>
        <dbReference type="SAM" id="MobiDB-lite"/>
    </source>
</evidence>
<dbReference type="OrthoDB" id="5312224at2759"/>
<feature type="domain" description="ML-like" evidence="9">
    <location>
        <begin position="240"/>
        <end position="420"/>
    </location>
</feature>
<feature type="transmembrane region" description="Helical" evidence="8">
    <location>
        <begin position="747"/>
        <end position="766"/>
    </location>
</feature>
<dbReference type="STRING" id="1408163.A0A0F4YS34"/>
<feature type="compositionally biased region" description="Basic and acidic residues" evidence="7">
    <location>
        <begin position="1004"/>
        <end position="1014"/>
    </location>
</feature>
<evidence type="ECO:0000256" key="6">
    <source>
        <dbReference type="ARBA" id="ARBA00023136"/>
    </source>
</evidence>
<dbReference type="RefSeq" id="XP_013327045.1">
    <property type="nucleotide sequence ID" value="XM_013471591.1"/>
</dbReference>
<feature type="region of interest" description="Disordered" evidence="7">
    <location>
        <begin position="1072"/>
        <end position="1291"/>
    </location>
</feature>
<proteinExistence type="inferred from homology"/>
<dbReference type="InterPro" id="IPR040241">
    <property type="entry name" value="TRP_Flc/Pkd2-like"/>
</dbReference>
<feature type="region of interest" description="Disordered" evidence="7">
    <location>
        <begin position="32"/>
        <end position="62"/>
    </location>
</feature>